<dbReference type="PANTHER" id="PTHR46497:SF1">
    <property type="entry name" value="THIOREDOXIN DOMAIN-CONTAINING PROTEIN 11"/>
    <property type="match status" value="1"/>
</dbReference>
<dbReference type="Proteomes" id="UP000719412">
    <property type="component" value="Unassembled WGS sequence"/>
</dbReference>
<dbReference type="Pfam" id="PF00085">
    <property type="entry name" value="Thioredoxin"/>
    <property type="match status" value="1"/>
</dbReference>
<protein>
    <recommendedName>
        <fullName evidence="1">Thioredoxin domain-containing protein</fullName>
    </recommendedName>
</protein>
<keyword evidence="3" id="KW-1185">Reference proteome</keyword>
<dbReference type="AlphaFoldDB" id="A0A8J6HUX8"/>
<organism evidence="2 3">
    <name type="scientific">Tenebrio molitor</name>
    <name type="common">Yellow mealworm beetle</name>
    <dbReference type="NCBI Taxonomy" id="7067"/>
    <lineage>
        <taxon>Eukaryota</taxon>
        <taxon>Metazoa</taxon>
        <taxon>Ecdysozoa</taxon>
        <taxon>Arthropoda</taxon>
        <taxon>Hexapoda</taxon>
        <taxon>Insecta</taxon>
        <taxon>Pterygota</taxon>
        <taxon>Neoptera</taxon>
        <taxon>Endopterygota</taxon>
        <taxon>Coleoptera</taxon>
        <taxon>Polyphaga</taxon>
        <taxon>Cucujiformia</taxon>
        <taxon>Tenebrionidae</taxon>
        <taxon>Tenebrio</taxon>
    </lineage>
</organism>
<dbReference type="Gene3D" id="3.40.30.10">
    <property type="entry name" value="Glutaredoxin"/>
    <property type="match status" value="2"/>
</dbReference>
<gene>
    <name evidence="2" type="ORF">GEV33_001720</name>
</gene>
<dbReference type="EMBL" id="JABDTM020009448">
    <property type="protein sequence ID" value="KAH0821072.1"/>
    <property type="molecule type" value="Genomic_DNA"/>
</dbReference>
<dbReference type="SUPFAM" id="SSF52833">
    <property type="entry name" value="Thioredoxin-like"/>
    <property type="match status" value="2"/>
</dbReference>
<dbReference type="InterPro" id="IPR013766">
    <property type="entry name" value="Thioredoxin_domain"/>
</dbReference>
<evidence type="ECO:0000313" key="2">
    <source>
        <dbReference type="EMBL" id="KAH0821072.1"/>
    </source>
</evidence>
<comment type="caution">
    <text evidence="2">The sequence shown here is derived from an EMBL/GenBank/DDBJ whole genome shotgun (WGS) entry which is preliminary data.</text>
</comment>
<dbReference type="InterPro" id="IPR036249">
    <property type="entry name" value="Thioredoxin-like_sf"/>
</dbReference>
<dbReference type="InterPro" id="IPR052792">
    <property type="entry name" value="Thioredoxin_dom-contain_11"/>
</dbReference>
<dbReference type="PANTHER" id="PTHR46497">
    <property type="entry name" value="THIOREDOXIN DOMAIN-CONTAINING PROTEIN 11"/>
    <property type="match status" value="1"/>
</dbReference>
<accession>A0A8J6HUX8</accession>
<reference evidence="2" key="2">
    <citation type="submission" date="2021-08" db="EMBL/GenBank/DDBJ databases">
        <authorList>
            <person name="Eriksson T."/>
        </authorList>
    </citation>
    <scope>NUCLEOTIDE SEQUENCE</scope>
    <source>
        <strain evidence="2">Stoneville</strain>
        <tissue evidence="2">Whole head</tissue>
    </source>
</reference>
<proteinExistence type="predicted"/>
<evidence type="ECO:0000259" key="1">
    <source>
        <dbReference type="Pfam" id="PF00085"/>
    </source>
</evidence>
<feature type="domain" description="Thioredoxin" evidence="1">
    <location>
        <begin position="464"/>
        <end position="548"/>
    </location>
</feature>
<sequence length="657" mass="75591">MFYAPWDAESQTARKQLEVTASYMHQEVAFAAVNCWQPGSECKRQYSKVYKWPVLIAYPTHGRGIQYNGPLEAFHMIKFLQNLCKPLMRPNNTDDLIGKHDTVISANINVLPGSYEYAVFYSTALRFLERDPFRDAIFAVLPQKQDLEPSIHLHVWNGTITYDGEWSPESLTAWILKNSRQVTSWVAPTGMKSLTLASFVQPGPTLILFTPKNPLFQRVDYYDMLKEVTYEYYNCANNTHAAKRRELVREERLRGRENYQKLRQRCLNRRINEGKRVVTSVPNIWTNSTFKDICNCVSNEMISKICPEKDVSVLTVDPMSPDHLLKTVAEEACREFLLAHRYAPPIFERRVENSLDVTGFACQTNSSLGFVAIDSLRFSHFAEKLGVDLSTSVQKTGVVIVDEKMETHHIMAANLNGTNLRLFIRNFTQNTLSRSLRSRVHLKTKSNHFYPHLDCSKSSHFCVTELATHNFLDTILQSNKVVVVFYYSKQCSFCNGIGYVFLTAAKLLFGVENMVFARIDGDANLLPWEYTMESYPTILFIPANRKSESRAFPKNLQITVPNLIGFILANVEPVLKLKTMWSICCQTKFADEKSKCVAFVRMETLTVIDKTLKEWRNSTRKQNVLHKLQVLRHLHLLFAHSPEEVVKIRSYLTKVRD</sequence>
<evidence type="ECO:0000313" key="3">
    <source>
        <dbReference type="Proteomes" id="UP000719412"/>
    </source>
</evidence>
<name>A0A8J6HUX8_TENMO</name>
<reference evidence="2" key="1">
    <citation type="journal article" date="2020" name="J Insects Food Feed">
        <title>The yellow mealworm (Tenebrio molitor) genome: a resource for the emerging insects as food and feed industry.</title>
        <authorList>
            <person name="Eriksson T."/>
            <person name="Andere A."/>
            <person name="Kelstrup H."/>
            <person name="Emery V."/>
            <person name="Picard C."/>
        </authorList>
    </citation>
    <scope>NUCLEOTIDE SEQUENCE</scope>
    <source>
        <strain evidence="2">Stoneville</strain>
        <tissue evidence="2">Whole head</tissue>
    </source>
</reference>